<comment type="caution">
    <text evidence="1">The sequence shown here is derived from an EMBL/GenBank/DDBJ whole genome shotgun (WGS) entry which is preliminary data.</text>
</comment>
<dbReference type="GeneID" id="19203919"/>
<evidence type="ECO:0000313" key="1">
    <source>
        <dbReference type="EMBL" id="EIW76444.1"/>
    </source>
</evidence>
<protein>
    <recommendedName>
        <fullName evidence="3">F-box domain-containing protein</fullName>
    </recommendedName>
</protein>
<gene>
    <name evidence="1" type="ORF">CONPUDRAFT_158472</name>
</gene>
<evidence type="ECO:0008006" key="3">
    <source>
        <dbReference type="Google" id="ProtNLM"/>
    </source>
</evidence>
<name>A0A5M3MC18_CONPW</name>
<evidence type="ECO:0000313" key="2">
    <source>
        <dbReference type="Proteomes" id="UP000053558"/>
    </source>
</evidence>
<sequence>MENRLILRTSINDLPTETLIEVFDIIQESTKHPTQPWYYTPHDPRKLFPWGPAAVCVRWFNILTEDDHYWRRVGEYEDGEDAVRPGITILVDLPTATPPYLPQLLAACPRKVKTVQLLTSSHSNITPAQEQRRTMHIMRTLRDLSVSGDLDCFNYQDSALFLLLSFRSSLVAASQFIDASWNDISDVRLLGLVAANADFTDPLRIGGGTVPTFSHLVDIVVDARSFMSLVPYFEDWTAEAGGRRAGYPQRVSLSGRTPYTIVIPIGVSIAAYLPYPPVAVSGVRRREFMRALGDLSSMRKLVNLTLKAVQFDEDINEHVQPPMPLLGPDRRDSLLDVKTSLCLKNSEYDNGALVADTLGRIRYATSELCISKCALPSEELLASALMRRDSMVERSPRTAYGSKLTLTDIDSASHGDMRPVLARWSGQELHITDCPQIPDDVFDAMAVKSVEGAPDVVEARAELTQLDAVEYTTDDVLRAHDDPEHWVNMHRKKIAELKKRIKARERAFEDSAVCPRLRSLYLSRSNFSWDALRRMLKTRHRIRNVIVHDGPPVSEETCVWFKNQYFSFEGRMDNETL</sequence>
<keyword evidence="2" id="KW-1185">Reference proteome</keyword>
<dbReference type="AlphaFoldDB" id="A0A5M3MC18"/>
<reference evidence="2" key="1">
    <citation type="journal article" date="2012" name="Science">
        <title>The Paleozoic origin of enzymatic lignin decomposition reconstructed from 31 fungal genomes.</title>
        <authorList>
            <person name="Floudas D."/>
            <person name="Binder M."/>
            <person name="Riley R."/>
            <person name="Barry K."/>
            <person name="Blanchette R.A."/>
            <person name="Henrissat B."/>
            <person name="Martinez A.T."/>
            <person name="Otillar R."/>
            <person name="Spatafora J.W."/>
            <person name="Yadav J.S."/>
            <person name="Aerts A."/>
            <person name="Benoit I."/>
            <person name="Boyd A."/>
            <person name="Carlson A."/>
            <person name="Copeland A."/>
            <person name="Coutinho P.M."/>
            <person name="de Vries R.P."/>
            <person name="Ferreira P."/>
            <person name="Findley K."/>
            <person name="Foster B."/>
            <person name="Gaskell J."/>
            <person name="Glotzer D."/>
            <person name="Gorecki P."/>
            <person name="Heitman J."/>
            <person name="Hesse C."/>
            <person name="Hori C."/>
            <person name="Igarashi K."/>
            <person name="Jurgens J.A."/>
            <person name="Kallen N."/>
            <person name="Kersten P."/>
            <person name="Kohler A."/>
            <person name="Kuees U."/>
            <person name="Kumar T.K.A."/>
            <person name="Kuo A."/>
            <person name="LaButti K."/>
            <person name="Larrondo L.F."/>
            <person name="Lindquist E."/>
            <person name="Ling A."/>
            <person name="Lombard V."/>
            <person name="Lucas S."/>
            <person name="Lundell T."/>
            <person name="Martin R."/>
            <person name="McLaughlin D.J."/>
            <person name="Morgenstern I."/>
            <person name="Morin E."/>
            <person name="Murat C."/>
            <person name="Nagy L.G."/>
            <person name="Nolan M."/>
            <person name="Ohm R.A."/>
            <person name="Patyshakuliyeva A."/>
            <person name="Rokas A."/>
            <person name="Ruiz-Duenas F.J."/>
            <person name="Sabat G."/>
            <person name="Salamov A."/>
            <person name="Samejima M."/>
            <person name="Schmutz J."/>
            <person name="Slot J.C."/>
            <person name="St John F."/>
            <person name="Stenlid J."/>
            <person name="Sun H."/>
            <person name="Sun S."/>
            <person name="Syed K."/>
            <person name="Tsang A."/>
            <person name="Wiebenga A."/>
            <person name="Young D."/>
            <person name="Pisabarro A."/>
            <person name="Eastwood D.C."/>
            <person name="Martin F."/>
            <person name="Cullen D."/>
            <person name="Grigoriev I.V."/>
            <person name="Hibbett D.S."/>
        </authorList>
    </citation>
    <scope>NUCLEOTIDE SEQUENCE [LARGE SCALE GENOMIC DNA]</scope>
    <source>
        <strain evidence="2">RWD-64-598 SS2</strain>
    </source>
</reference>
<dbReference type="RefSeq" id="XP_007773667.1">
    <property type="nucleotide sequence ID" value="XM_007775477.1"/>
</dbReference>
<dbReference type="EMBL" id="JH711586">
    <property type="protein sequence ID" value="EIW76444.1"/>
    <property type="molecule type" value="Genomic_DNA"/>
</dbReference>
<dbReference type="Proteomes" id="UP000053558">
    <property type="component" value="Unassembled WGS sequence"/>
</dbReference>
<dbReference type="KEGG" id="cput:CONPUDRAFT_158472"/>
<proteinExistence type="predicted"/>
<organism evidence="1 2">
    <name type="scientific">Coniophora puteana (strain RWD-64-598)</name>
    <name type="common">Brown rot fungus</name>
    <dbReference type="NCBI Taxonomy" id="741705"/>
    <lineage>
        <taxon>Eukaryota</taxon>
        <taxon>Fungi</taxon>
        <taxon>Dikarya</taxon>
        <taxon>Basidiomycota</taxon>
        <taxon>Agaricomycotina</taxon>
        <taxon>Agaricomycetes</taxon>
        <taxon>Agaricomycetidae</taxon>
        <taxon>Boletales</taxon>
        <taxon>Coniophorineae</taxon>
        <taxon>Coniophoraceae</taxon>
        <taxon>Coniophora</taxon>
    </lineage>
</organism>
<accession>A0A5M3MC18</accession>